<gene>
    <name evidence="2" type="ORF">E4J94_16670</name>
</gene>
<protein>
    <recommendedName>
        <fullName evidence="4">DUF4468 domain-containing protein</fullName>
    </recommendedName>
</protein>
<evidence type="ECO:0000313" key="2">
    <source>
        <dbReference type="EMBL" id="TGN21927.1"/>
    </source>
</evidence>
<feature type="chain" id="PRO_5021382940" description="DUF4468 domain-containing protein" evidence="1">
    <location>
        <begin position="20"/>
        <end position="192"/>
    </location>
</feature>
<dbReference type="OrthoDB" id="708866at2"/>
<comment type="caution">
    <text evidence="2">The sequence shown here is derived from an EMBL/GenBank/DDBJ whole genome shotgun (WGS) entry which is preliminary data.</text>
</comment>
<keyword evidence="1" id="KW-0732">Signal</keyword>
<dbReference type="AlphaFoldDB" id="A0A4Z1B490"/>
<keyword evidence="3" id="KW-1185">Reference proteome</keyword>
<dbReference type="EMBL" id="SRPE01000016">
    <property type="protein sequence ID" value="TGN21927.1"/>
    <property type="molecule type" value="Genomic_DNA"/>
</dbReference>
<dbReference type="RefSeq" id="WP_135836915.1">
    <property type="nucleotide sequence ID" value="NZ_CAUQWU010000023.1"/>
</dbReference>
<reference evidence="2 3" key="1">
    <citation type="submission" date="2019-03" db="EMBL/GenBank/DDBJ databases">
        <title>Empedobacter tilapiae sp. nov., isolated from an intestine of Nile tilapia Oreochromis niloticus.</title>
        <authorList>
            <person name="Kim Y.-O."/>
            <person name="Yoon J.-H."/>
        </authorList>
    </citation>
    <scope>NUCLEOTIDE SEQUENCE [LARGE SCALE GENOMIC DNA]</scope>
    <source>
        <strain evidence="2 3">MRS2</strain>
    </source>
</reference>
<sequence>MKALYTLFTIVCLSQFSYAQYFTLTSNGFVSSKDKTDYIVIDKPNTKKNELYRNVLSALSSMYKDPKEVLSLAENESITINGYEPKSLAVKQKTNYLQIGKSTIEYDLSYSITMLFKDDKIRINRPSFEARKWNSNTGYYEYLVLNETNKNKNSIYNKKNEVDYPDAITGLENHFNKLIQEILEKSNNINNW</sequence>
<name>A0A4Z1B490_9FLAO</name>
<evidence type="ECO:0000313" key="3">
    <source>
        <dbReference type="Proteomes" id="UP000297998"/>
    </source>
</evidence>
<accession>A0A4Z1B490</accession>
<dbReference type="Proteomes" id="UP000297998">
    <property type="component" value="Unassembled WGS sequence"/>
</dbReference>
<evidence type="ECO:0000256" key="1">
    <source>
        <dbReference type="SAM" id="SignalP"/>
    </source>
</evidence>
<proteinExistence type="predicted"/>
<organism evidence="2 3">
    <name type="scientific">Empedobacter tilapiae</name>
    <dbReference type="NCBI Taxonomy" id="2491114"/>
    <lineage>
        <taxon>Bacteria</taxon>
        <taxon>Pseudomonadati</taxon>
        <taxon>Bacteroidota</taxon>
        <taxon>Flavobacteriia</taxon>
        <taxon>Flavobacteriales</taxon>
        <taxon>Weeksellaceae</taxon>
        <taxon>Empedobacter</taxon>
    </lineage>
</organism>
<feature type="signal peptide" evidence="1">
    <location>
        <begin position="1"/>
        <end position="19"/>
    </location>
</feature>
<evidence type="ECO:0008006" key="4">
    <source>
        <dbReference type="Google" id="ProtNLM"/>
    </source>
</evidence>